<dbReference type="PROSITE" id="PS50093">
    <property type="entry name" value="PKD"/>
    <property type="match status" value="2"/>
</dbReference>
<dbReference type="Gene3D" id="2.60.40.10">
    <property type="entry name" value="Immunoglobulins"/>
    <property type="match status" value="1"/>
</dbReference>
<comment type="caution">
    <text evidence="4">The sequence shown here is derived from an EMBL/GenBank/DDBJ whole genome shotgun (WGS) entry which is preliminary data.</text>
</comment>
<feature type="transmembrane region" description="Helical" evidence="2">
    <location>
        <begin position="15"/>
        <end position="35"/>
    </location>
</feature>
<feature type="region of interest" description="Disordered" evidence="1">
    <location>
        <begin position="308"/>
        <end position="328"/>
    </location>
</feature>
<dbReference type="CDD" id="cd00146">
    <property type="entry name" value="PKD"/>
    <property type="match status" value="2"/>
</dbReference>
<name>A0A3N0C0Z3_9SPHI</name>
<dbReference type="SMART" id="SM00089">
    <property type="entry name" value="PKD"/>
    <property type="match status" value="2"/>
</dbReference>
<evidence type="ECO:0000313" key="5">
    <source>
        <dbReference type="Proteomes" id="UP000274046"/>
    </source>
</evidence>
<dbReference type="AlphaFoldDB" id="A0A3N0C0Z3"/>
<evidence type="ECO:0000256" key="1">
    <source>
        <dbReference type="SAM" id="MobiDB-lite"/>
    </source>
</evidence>
<dbReference type="SUPFAM" id="SSF49299">
    <property type="entry name" value="PKD domain"/>
    <property type="match status" value="2"/>
</dbReference>
<evidence type="ECO:0000256" key="2">
    <source>
        <dbReference type="SAM" id="Phobius"/>
    </source>
</evidence>
<keyword evidence="2" id="KW-1133">Transmembrane helix</keyword>
<dbReference type="InterPro" id="IPR022409">
    <property type="entry name" value="PKD/Chitinase_dom"/>
</dbReference>
<dbReference type="Pfam" id="PF18911">
    <property type="entry name" value="PKD_4"/>
    <property type="match status" value="1"/>
</dbReference>
<dbReference type="OrthoDB" id="1491323at2"/>
<dbReference type="EMBL" id="RBEE01000004">
    <property type="protein sequence ID" value="RNL55867.1"/>
    <property type="molecule type" value="Genomic_DNA"/>
</dbReference>
<keyword evidence="2" id="KW-0812">Transmembrane</keyword>
<dbReference type="InterPro" id="IPR013783">
    <property type="entry name" value="Ig-like_fold"/>
</dbReference>
<evidence type="ECO:0000313" key="4">
    <source>
        <dbReference type="EMBL" id="RNL55867.1"/>
    </source>
</evidence>
<organism evidence="4 5">
    <name type="scientific">Pedobacter jejuensis</name>
    <dbReference type="NCBI Taxonomy" id="1268550"/>
    <lineage>
        <taxon>Bacteria</taxon>
        <taxon>Pseudomonadati</taxon>
        <taxon>Bacteroidota</taxon>
        <taxon>Sphingobacteriia</taxon>
        <taxon>Sphingobacteriales</taxon>
        <taxon>Sphingobacteriaceae</taxon>
        <taxon>Pedobacter</taxon>
    </lineage>
</organism>
<keyword evidence="5" id="KW-1185">Reference proteome</keyword>
<accession>A0A3N0C0Z3</accession>
<gene>
    <name evidence="4" type="ORF">D7004_03695</name>
</gene>
<keyword evidence="2" id="KW-0472">Membrane</keyword>
<proteinExistence type="predicted"/>
<dbReference type="RefSeq" id="WP_123204520.1">
    <property type="nucleotide sequence ID" value="NZ_RBEE01000004.1"/>
</dbReference>
<dbReference type="InterPro" id="IPR000601">
    <property type="entry name" value="PKD_dom"/>
</dbReference>
<sequence length="328" mass="36626">MSTSNTKQVSSNSQAYVILYILLAVLLLTGLIFLFKSSLFEKRSVDARILKGEISLNENLVYTDNTPDAKKWLWEFGNGAKSTTQTGSYHYEKPGSYIVRLTVDGELKEQFPLNVIDTVRVLVDSMLTISGPTSGLVNEEVRLEGEGQGREFEWSFGETGRVDVKGKTALYTYRSPGRFVVRLRTDKSRRPVYHTIIITDPNAEIIDDMVAPGDGEQKAIDDIRARLQAIANGADFNSNYYYLIRKYMCGNEKVSVNVEMNGKRKQTDFYSYCMGLTFGGEIAVDEAQLTIKPNSTCASLVNIKQHSATAQPIPNETQPNSMPLPTNK</sequence>
<evidence type="ECO:0000259" key="3">
    <source>
        <dbReference type="PROSITE" id="PS50093"/>
    </source>
</evidence>
<reference evidence="4 5" key="1">
    <citation type="submission" date="2018-10" db="EMBL/GenBank/DDBJ databases">
        <title>Genome sequencing of Pedobacter jejuensis TNB23.</title>
        <authorList>
            <person name="Cho Y.-J."/>
            <person name="Cho A."/>
            <person name="Kim O.-S."/>
        </authorList>
    </citation>
    <scope>NUCLEOTIDE SEQUENCE [LARGE SCALE GENOMIC DNA]</scope>
    <source>
        <strain evidence="4 5">TNB23</strain>
    </source>
</reference>
<protein>
    <submittedName>
        <fullName evidence="4">PKD domain-containing protein</fullName>
    </submittedName>
</protein>
<dbReference type="InterPro" id="IPR035986">
    <property type="entry name" value="PKD_dom_sf"/>
</dbReference>
<feature type="domain" description="PKD" evidence="3">
    <location>
        <begin position="152"/>
        <end position="183"/>
    </location>
</feature>
<feature type="domain" description="PKD" evidence="3">
    <location>
        <begin position="72"/>
        <end position="103"/>
    </location>
</feature>
<dbReference type="Proteomes" id="UP000274046">
    <property type="component" value="Unassembled WGS sequence"/>
</dbReference>